<dbReference type="Proteomes" id="UP000298663">
    <property type="component" value="Unassembled WGS sequence"/>
</dbReference>
<dbReference type="InterPro" id="IPR037239">
    <property type="entry name" value="OSBP_sf"/>
</dbReference>
<proteinExistence type="inferred from homology"/>
<dbReference type="AlphaFoldDB" id="A0A4U5MEP3"/>
<dbReference type="GO" id="GO:0032934">
    <property type="term" value="F:sterol binding"/>
    <property type="evidence" value="ECO:0007669"/>
    <property type="project" value="TreeGrafter"/>
</dbReference>
<dbReference type="Gene3D" id="2.40.160.120">
    <property type="match status" value="1"/>
</dbReference>
<dbReference type="GO" id="GO:0097038">
    <property type="term" value="C:perinuclear endoplasmic reticulum"/>
    <property type="evidence" value="ECO:0007669"/>
    <property type="project" value="TreeGrafter"/>
</dbReference>
<dbReference type="PANTHER" id="PTHR10972">
    <property type="entry name" value="OXYSTEROL-BINDING PROTEIN-RELATED"/>
    <property type="match status" value="1"/>
</dbReference>
<evidence type="ECO:0000256" key="3">
    <source>
        <dbReference type="SAM" id="MobiDB-lite"/>
    </source>
</evidence>
<keyword evidence="5" id="KW-1185">Reference proteome</keyword>
<dbReference type="GO" id="GO:0005886">
    <property type="term" value="C:plasma membrane"/>
    <property type="evidence" value="ECO:0007669"/>
    <property type="project" value="TreeGrafter"/>
</dbReference>
<dbReference type="OrthoDB" id="1854502at2759"/>
<dbReference type="FunFam" id="2.40.160.120:FF:000001">
    <property type="entry name" value="Oxysterol-binding protein"/>
    <property type="match status" value="1"/>
</dbReference>
<evidence type="ECO:0000256" key="1">
    <source>
        <dbReference type="ARBA" id="ARBA00008842"/>
    </source>
</evidence>
<evidence type="ECO:0000313" key="5">
    <source>
        <dbReference type="Proteomes" id="UP000298663"/>
    </source>
</evidence>
<evidence type="ECO:0008006" key="6">
    <source>
        <dbReference type="Google" id="ProtNLM"/>
    </source>
</evidence>
<dbReference type="EMBL" id="AZBU02000008">
    <property type="protein sequence ID" value="TKR67670.1"/>
    <property type="molecule type" value="Genomic_DNA"/>
</dbReference>
<dbReference type="Pfam" id="PF01237">
    <property type="entry name" value="Oxysterol_BP"/>
    <property type="match status" value="1"/>
</dbReference>
<feature type="region of interest" description="Disordered" evidence="3">
    <location>
        <begin position="1"/>
        <end position="20"/>
    </location>
</feature>
<protein>
    <recommendedName>
        <fullName evidence="6">Oxysterol-binding protein</fullName>
    </recommendedName>
</protein>
<dbReference type="GO" id="GO:0005829">
    <property type="term" value="C:cytosol"/>
    <property type="evidence" value="ECO:0007669"/>
    <property type="project" value="TreeGrafter"/>
</dbReference>
<name>A0A4U5MEP3_STECR</name>
<organism evidence="4 5">
    <name type="scientific">Steinernema carpocapsae</name>
    <name type="common">Entomopathogenic nematode</name>
    <dbReference type="NCBI Taxonomy" id="34508"/>
    <lineage>
        <taxon>Eukaryota</taxon>
        <taxon>Metazoa</taxon>
        <taxon>Ecdysozoa</taxon>
        <taxon>Nematoda</taxon>
        <taxon>Chromadorea</taxon>
        <taxon>Rhabditida</taxon>
        <taxon>Tylenchina</taxon>
        <taxon>Panagrolaimomorpha</taxon>
        <taxon>Strongyloidoidea</taxon>
        <taxon>Steinernematidae</taxon>
        <taxon>Steinernema</taxon>
    </lineage>
</organism>
<accession>A0A4U5MEP3</accession>
<evidence type="ECO:0000313" key="4">
    <source>
        <dbReference type="EMBL" id="TKR67670.1"/>
    </source>
</evidence>
<dbReference type="PANTHER" id="PTHR10972:SF205">
    <property type="entry name" value="OXYSTEROL-BINDING PROTEIN 1"/>
    <property type="match status" value="1"/>
</dbReference>
<comment type="caution">
    <text evidence="4">The sequence shown here is derived from an EMBL/GenBank/DDBJ whole genome shotgun (WGS) entry which is preliminary data.</text>
</comment>
<comment type="similarity">
    <text evidence="1">Belongs to the OSBP family.</text>
</comment>
<keyword evidence="2" id="KW-0597">Phosphoprotein</keyword>
<gene>
    <name evidence="4" type="ORF">L596_023785</name>
</gene>
<reference evidence="4 5" key="1">
    <citation type="journal article" date="2015" name="Genome Biol.">
        <title>Comparative genomics of Steinernema reveals deeply conserved gene regulatory networks.</title>
        <authorList>
            <person name="Dillman A.R."/>
            <person name="Macchietto M."/>
            <person name="Porter C.F."/>
            <person name="Rogers A."/>
            <person name="Williams B."/>
            <person name="Antoshechkin I."/>
            <person name="Lee M.M."/>
            <person name="Goodwin Z."/>
            <person name="Lu X."/>
            <person name="Lewis E.E."/>
            <person name="Goodrich-Blair H."/>
            <person name="Stock S.P."/>
            <person name="Adams B.J."/>
            <person name="Sternberg P.W."/>
            <person name="Mortazavi A."/>
        </authorList>
    </citation>
    <scope>NUCLEOTIDE SEQUENCE [LARGE SCALE GENOMIC DNA]</scope>
    <source>
        <strain evidence="4 5">ALL</strain>
    </source>
</reference>
<reference evidence="4 5" key="2">
    <citation type="journal article" date="2019" name="G3 (Bethesda)">
        <title>Hybrid Assembly of the Genome of the Entomopathogenic Nematode Steinernema carpocapsae Identifies the X-Chromosome.</title>
        <authorList>
            <person name="Serra L."/>
            <person name="Macchietto M."/>
            <person name="Macias-Munoz A."/>
            <person name="McGill C.J."/>
            <person name="Rodriguez I.M."/>
            <person name="Rodriguez B."/>
            <person name="Murad R."/>
            <person name="Mortazavi A."/>
        </authorList>
    </citation>
    <scope>NUCLEOTIDE SEQUENCE [LARGE SCALE GENOMIC DNA]</scope>
    <source>
        <strain evidence="4 5">ALL</strain>
    </source>
</reference>
<dbReference type="SUPFAM" id="SSF144000">
    <property type="entry name" value="Oxysterol-binding protein-like"/>
    <property type="match status" value="1"/>
</dbReference>
<evidence type="ECO:0000256" key="2">
    <source>
        <dbReference type="ARBA" id="ARBA00022553"/>
    </source>
</evidence>
<dbReference type="GO" id="GO:0120009">
    <property type="term" value="P:intermembrane lipid transfer"/>
    <property type="evidence" value="ECO:0007669"/>
    <property type="project" value="UniProtKB-ARBA"/>
</dbReference>
<dbReference type="STRING" id="34508.A0A4U5MEP3"/>
<sequence length="417" mass="47832">MAVRQASSPRNQSCQEESKKLSTIGSCRGRKRRTQIPPKKEAGFVLWTILKNAIGKDLTRIPLPVDFNEPLSFIQRMTECMESSSLLTEAAKCSDPAMQMCHVAAFVLSSWSNSPYRLSKPFNALWGETYECDRMEDLGWRSIAEQVSHHPPIGAIKTEGTCWELEEDMQVVSQFQKTSIKVTPQGVSTLILNGNTTYTWAKGDIRTILRGFIMGPLTLHNEGDIIIFSETTQLKCHLHLSKQSSFFSTTSPENRQFHGKVMDGHGKKLIKVEGNWTSHFDVVDAKGNSTRLWTKTNIPTPDQEKFYNFSKFTVELNETEEGVAPTDSRNRPDMRLMENGEWDKANAEKARLEQKQREVMKKIMNGSDSVKYITERPVWFKKTVENGAVRYRYQGRYWDAKMKQDWSVCPEIYFKEK</sequence>
<dbReference type="InterPro" id="IPR000648">
    <property type="entry name" value="Oxysterol-bd"/>
</dbReference>